<evidence type="ECO:0000259" key="2">
    <source>
        <dbReference type="Pfam" id="PF25115"/>
    </source>
</evidence>
<feature type="domain" description="Agd3 deacetylase" evidence="2">
    <location>
        <begin position="338"/>
        <end position="709"/>
    </location>
</feature>
<evidence type="ECO:0000313" key="5">
    <source>
        <dbReference type="EMBL" id="KAG9231588.1"/>
    </source>
</evidence>
<reference evidence="5" key="1">
    <citation type="journal article" date="2021" name="IMA Fungus">
        <title>Genomic characterization of three marine fungi, including Emericellopsis atlantica sp. nov. with signatures of a generalist lifestyle and marine biomass degradation.</title>
        <authorList>
            <person name="Hagestad O.C."/>
            <person name="Hou L."/>
            <person name="Andersen J.H."/>
            <person name="Hansen E.H."/>
            <person name="Altermark B."/>
            <person name="Li C."/>
            <person name="Kuhnert E."/>
            <person name="Cox R.J."/>
            <person name="Crous P.W."/>
            <person name="Spatafora J.W."/>
            <person name="Lail K."/>
            <person name="Amirebrahimi M."/>
            <person name="Lipzen A."/>
            <person name="Pangilinan J."/>
            <person name="Andreopoulos W."/>
            <person name="Hayes R.D."/>
            <person name="Ng V."/>
            <person name="Grigoriev I.V."/>
            <person name="Jackson S.A."/>
            <person name="Sutton T.D.S."/>
            <person name="Dobson A.D.W."/>
            <person name="Rama T."/>
        </authorList>
    </citation>
    <scope>NUCLEOTIDE SEQUENCE</scope>
    <source>
        <strain evidence="5">TRa018bII</strain>
    </source>
</reference>
<keyword evidence="6" id="KW-1185">Reference proteome</keyword>
<dbReference type="EMBL" id="MU251592">
    <property type="protein sequence ID" value="KAG9231588.1"/>
    <property type="molecule type" value="Genomic_DNA"/>
</dbReference>
<dbReference type="PANTHER" id="PTHR31002">
    <property type="entry name" value="SERIPAUPERIN"/>
    <property type="match status" value="1"/>
</dbReference>
<evidence type="ECO:0000313" key="6">
    <source>
        <dbReference type="Proteomes" id="UP000824998"/>
    </source>
</evidence>
<dbReference type="InterPro" id="IPR056826">
    <property type="entry name" value="Agd3_CE"/>
</dbReference>
<dbReference type="SUPFAM" id="SSF88713">
    <property type="entry name" value="Glycoside hydrolase/deacetylase"/>
    <property type="match status" value="1"/>
</dbReference>
<keyword evidence="1" id="KW-0732">Signal</keyword>
<dbReference type="InterPro" id="IPR050788">
    <property type="entry name" value="Yeast_SRP1/TIP1_CWP"/>
</dbReference>
<name>A0A9P7YEL2_9HELO</name>
<dbReference type="PANTHER" id="PTHR31002:SF34">
    <property type="entry name" value="CELL WALL PROTEIN CWP1-RELATED"/>
    <property type="match status" value="1"/>
</dbReference>
<dbReference type="InterPro" id="IPR011330">
    <property type="entry name" value="Glyco_hydro/deAcase_b/a-brl"/>
</dbReference>
<dbReference type="InterPro" id="IPR056827">
    <property type="entry name" value="CBM87_Agd3"/>
</dbReference>
<feature type="signal peptide" evidence="1">
    <location>
        <begin position="1"/>
        <end position="21"/>
    </location>
</feature>
<dbReference type="OrthoDB" id="2113314at2759"/>
<dbReference type="Pfam" id="PF25115">
    <property type="entry name" value="Agd3_CE"/>
    <property type="match status" value="1"/>
</dbReference>
<dbReference type="GO" id="GO:0005975">
    <property type="term" value="P:carbohydrate metabolic process"/>
    <property type="evidence" value="ECO:0007669"/>
    <property type="project" value="InterPro"/>
</dbReference>
<organism evidence="5 6">
    <name type="scientific">Amylocarpus encephaloides</name>
    <dbReference type="NCBI Taxonomy" id="45428"/>
    <lineage>
        <taxon>Eukaryota</taxon>
        <taxon>Fungi</taxon>
        <taxon>Dikarya</taxon>
        <taxon>Ascomycota</taxon>
        <taxon>Pezizomycotina</taxon>
        <taxon>Leotiomycetes</taxon>
        <taxon>Helotiales</taxon>
        <taxon>Helotiales incertae sedis</taxon>
        <taxon>Amylocarpus</taxon>
    </lineage>
</organism>
<comment type="caution">
    <text evidence="5">The sequence shown here is derived from an EMBL/GenBank/DDBJ whole genome shotgun (WGS) entry which is preliminary data.</text>
</comment>
<dbReference type="InterPro" id="IPR056825">
    <property type="entry name" value="Agd3_C"/>
</dbReference>
<feature type="domain" description="Agd3 C-terminal" evidence="4">
    <location>
        <begin position="714"/>
        <end position="778"/>
    </location>
</feature>
<protein>
    <recommendedName>
        <fullName evidence="7">Extracellular serine-rich protein</fullName>
    </recommendedName>
</protein>
<dbReference type="Pfam" id="PF25116">
    <property type="entry name" value="CBM87_Agd3"/>
    <property type="match status" value="1"/>
</dbReference>
<feature type="chain" id="PRO_5040137788" description="Extracellular serine-rich protein" evidence="1">
    <location>
        <begin position="22"/>
        <end position="782"/>
    </location>
</feature>
<feature type="domain" description="Agd3 CBM87" evidence="3">
    <location>
        <begin position="90"/>
        <end position="304"/>
    </location>
</feature>
<evidence type="ECO:0000259" key="3">
    <source>
        <dbReference type="Pfam" id="PF25116"/>
    </source>
</evidence>
<dbReference type="Gene3D" id="3.20.20.370">
    <property type="entry name" value="Glycoside hydrolase/deacetylase"/>
    <property type="match status" value="1"/>
</dbReference>
<gene>
    <name evidence="5" type="ORF">BJ875DRAFT_112514</name>
</gene>
<evidence type="ECO:0000259" key="4">
    <source>
        <dbReference type="Pfam" id="PF25117"/>
    </source>
</evidence>
<evidence type="ECO:0000256" key="1">
    <source>
        <dbReference type="SAM" id="SignalP"/>
    </source>
</evidence>
<accession>A0A9P7YEL2</accession>
<sequence>MFASRTATSLAVALCLSLVHGCRDHLLTLRRTGTDGEELINSHQTLMPRHAELAPLVEVSLNQATVNVNTSSAVAVPGVAEAAAVSGTAVSATVLVIARDKTSAYSAYSGLNDYGIPYQVLIVPPGGTALPSLNESATQGNFGLIIIQSEVSYLNNKTNVYASALTDAQWTTLYNYQVSYGVRMVRLDVAPGPTTGTASLGGCCTKEDQLISISNDAGFTTAGLQTNAGITTAGLYHYPANITDKSIATEFAQFDVAASDGFKTKTTAGVINKIGGREQMVFFITFSTDWSLASNFLQHAYIHWGTRGLCTILSNVGTIVRVNANLCIDSGFRRAMMTAQIDDMFLETPLYDHNTTNFRVRTPDMDNHLVWIDTVTTKLNAGSSWFLEIGHNGNGNIESAIAVHGDSEGETLCKPGAIDYPDQIDTPLEWAKPPGTGTDIWPSSLKTYAKDGKYSRDCTDSDELLTWFQLTWNMDFFAHMSHTFSHQDENNATYADVLREIQWNEAWLKSVGLSKAKRFSPKGIIPPAITGMNNGDAIRGWVDAGVKYVVGDNTRAKLMNAENEHWPLMTSVATNGYAGIQITPRWASNIYYNCDLPACTVAEWQKFSSGKGTFDDLLTLEKNTNTRHLLGLHHDPFMFHQANLRVDDVADTIVNGVKGQYSLLMAWVDTVVAEYLRLVKWPLISQKHDDLGLTFAARQVRDQCKPSLSWNVDFTQNIITGATLTAKDTNCKEKIPLTLPGTVRDVRGATKEQLGSDPLTLWVPLSGKPVSFTFTTPIALKG</sequence>
<dbReference type="Pfam" id="PF25117">
    <property type="entry name" value="Agd3_C"/>
    <property type="match status" value="1"/>
</dbReference>
<dbReference type="AlphaFoldDB" id="A0A9P7YEL2"/>
<proteinExistence type="predicted"/>
<dbReference type="Proteomes" id="UP000824998">
    <property type="component" value="Unassembled WGS sequence"/>
</dbReference>
<evidence type="ECO:0008006" key="7">
    <source>
        <dbReference type="Google" id="ProtNLM"/>
    </source>
</evidence>